<evidence type="ECO:0000256" key="14">
    <source>
        <dbReference type="PIRSR" id="PIRSR006769-1"/>
    </source>
</evidence>
<dbReference type="GO" id="GO:0008835">
    <property type="term" value="F:diaminohydroxyphosphoribosylaminopyrimidine deaminase activity"/>
    <property type="evidence" value="ECO:0007669"/>
    <property type="project" value="UniProtKB-EC"/>
</dbReference>
<feature type="binding site" evidence="15">
    <location>
        <position position="215"/>
    </location>
    <ligand>
        <name>NADP(+)</name>
        <dbReference type="ChEBI" id="CHEBI:58349"/>
    </ligand>
</feature>
<feature type="compositionally biased region" description="Basic and acidic residues" evidence="17">
    <location>
        <begin position="1"/>
        <end position="11"/>
    </location>
</feature>
<feature type="binding site" evidence="15">
    <location>
        <position position="187"/>
    </location>
    <ligand>
        <name>substrate</name>
    </ligand>
</feature>
<dbReference type="InterPro" id="IPR024072">
    <property type="entry name" value="DHFR-like_dom_sf"/>
</dbReference>
<feature type="binding site" evidence="15">
    <location>
        <position position="203"/>
    </location>
    <ligand>
        <name>substrate</name>
    </ligand>
</feature>
<comment type="catalytic activity">
    <reaction evidence="13">
        <text>5-amino-6-(5-phospho-D-ribitylamino)uracil + NADP(+) = 5-amino-6-(5-phospho-D-ribosylamino)uracil + NADPH + H(+)</text>
        <dbReference type="Rhea" id="RHEA:17845"/>
        <dbReference type="ChEBI" id="CHEBI:15378"/>
        <dbReference type="ChEBI" id="CHEBI:57783"/>
        <dbReference type="ChEBI" id="CHEBI:58349"/>
        <dbReference type="ChEBI" id="CHEBI:58421"/>
        <dbReference type="ChEBI" id="CHEBI:58453"/>
        <dbReference type="EC" id="1.1.1.193"/>
    </reaction>
</comment>
<keyword evidence="9 13" id="KW-0862">Zinc</keyword>
<evidence type="ECO:0000259" key="18">
    <source>
        <dbReference type="PROSITE" id="PS51747"/>
    </source>
</evidence>
<dbReference type="NCBIfam" id="TIGR00227">
    <property type="entry name" value="ribD_Cterm"/>
    <property type="match status" value="1"/>
</dbReference>
<feature type="binding site" evidence="16">
    <location>
        <position position="103"/>
    </location>
    <ligand>
        <name>Zn(2+)</name>
        <dbReference type="ChEBI" id="CHEBI:29105"/>
        <note>catalytic</note>
    </ligand>
</feature>
<evidence type="ECO:0000256" key="16">
    <source>
        <dbReference type="PIRSR" id="PIRSR006769-3"/>
    </source>
</evidence>
<dbReference type="InterPro" id="IPR004794">
    <property type="entry name" value="Eubact_RibD"/>
</dbReference>
<keyword evidence="8 13" id="KW-0378">Hydrolase</keyword>
<evidence type="ECO:0000256" key="5">
    <source>
        <dbReference type="ARBA" id="ARBA00007417"/>
    </source>
</evidence>
<reference evidence="19" key="1">
    <citation type="submission" date="2019-02" db="EMBL/GenBank/DDBJ databases">
        <authorList>
            <person name="Gruber-Vodicka R. H."/>
            <person name="Seah K. B. B."/>
        </authorList>
    </citation>
    <scope>NUCLEOTIDE SEQUENCE</scope>
    <source>
        <strain evidence="19">BECK_M7</strain>
    </source>
</reference>
<comment type="pathway">
    <text evidence="2 13">Cofactor biosynthesis; riboflavin biosynthesis; 5-amino-6-(D-ribitylamino)uracil from GTP: step 2/4.</text>
</comment>
<evidence type="ECO:0000256" key="17">
    <source>
        <dbReference type="SAM" id="MobiDB-lite"/>
    </source>
</evidence>
<sequence>MSGKSTNREEQPIPDPAQSVVDRRFMARALQLARRGLDTTDPNPRVGCVLVREGNIVGEGWHEYAGAPHAERNALAQAGESAFSATAYVTLEPCCHFGRTAPCTEALVAAGVARVVGAMPDPNSLVAGQGFAALSRAGVAVETGVLAAEAALLNPGFIMRMERGRPFVRCKLAMSLDGRTAMSSGESQWITGPAARRDVQRLRARSSAVMTGIGTVLADNPSLTVRPEQFGAATARRPLRQPIRVVLDPGLATPPQATILQSSIAPITLIAALGHHSERRAEIMRRTGAKVVALPGGRDFVDLFRVMEYLAAEEINEVLLESGARLAGAMLRAGLLDELIVYVAPTIMGSGARALFELPEIGRMSQRYQLKIAELRAVGRDWRITARVRR</sequence>
<feature type="binding site" evidence="15">
    <location>
        <position position="226"/>
    </location>
    <ligand>
        <name>substrate</name>
    </ligand>
</feature>
<feature type="binding site" evidence="15">
    <location>
        <position position="219"/>
    </location>
    <ligand>
        <name>NADP(+)</name>
        <dbReference type="ChEBI" id="CHEBI:58349"/>
    </ligand>
</feature>
<dbReference type="GO" id="GO:0009231">
    <property type="term" value="P:riboflavin biosynthetic process"/>
    <property type="evidence" value="ECO:0007669"/>
    <property type="project" value="UniProtKB-UniPathway"/>
</dbReference>
<feature type="binding site" evidence="16">
    <location>
        <position position="69"/>
    </location>
    <ligand>
        <name>Zn(2+)</name>
        <dbReference type="ChEBI" id="CHEBI:29105"/>
        <note>catalytic</note>
    </ligand>
</feature>
<evidence type="ECO:0000256" key="10">
    <source>
        <dbReference type="ARBA" id="ARBA00022857"/>
    </source>
</evidence>
<dbReference type="SUPFAM" id="SSF53927">
    <property type="entry name" value="Cytidine deaminase-like"/>
    <property type="match status" value="1"/>
</dbReference>
<feature type="binding site" evidence="15">
    <location>
        <position position="189"/>
    </location>
    <ligand>
        <name>NADP(+)</name>
        <dbReference type="ChEBI" id="CHEBI:58349"/>
    </ligand>
</feature>
<evidence type="ECO:0000256" key="1">
    <source>
        <dbReference type="ARBA" id="ARBA00002151"/>
    </source>
</evidence>
<dbReference type="InterPro" id="IPR002125">
    <property type="entry name" value="CMP_dCMP_dom"/>
</dbReference>
<feature type="binding site" evidence="16">
    <location>
        <position position="94"/>
    </location>
    <ligand>
        <name>Zn(2+)</name>
        <dbReference type="ChEBI" id="CHEBI:29105"/>
        <note>catalytic</note>
    </ligand>
</feature>
<evidence type="ECO:0000256" key="13">
    <source>
        <dbReference type="PIRNR" id="PIRNR006769"/>
    </source>
</evidence>
<dbReference type="InterPro" id="IPR002734">
    <property type="entry name" value="RibDG_C"/>
</dbReference>
<comment type="catalytic activity">
    <reaction evidence="13">
        <text>2,5-diamino-6-hydroxy-4-(5-phosphoribosylamino)-pyrimidine + H2O + H(+) = 5-amino-6-(5-phospho-D-ribosylamino)uracil + NH4(+)</text>
        <dbReference type="Rhea" id="RHEA:21868"/>
        <dbReference type="ChEBI" id="CHEBI:15377"/>
        <dbReference type="ChEBI" id="CHEBI:15378"/>
        <dbReference type="ChEBI" id="CHEBI:28938"/>
        <dbReference type="ChEBI" id="CHEBI:58453"/>
        <dbReference type="ChEBI" id="CHEBI:58614"/>
        <dbReference type="EC" id="3.5.4.26"/>
    </reaction>
</comment>
<comment type="pathway">
    <text evidence="3 13">Cofactor biosynthesis; riboflavin biosynthesis; 5-amino-6-(D-ribitylamino)uracil from GTP: step 3/4.</text>
</comment>
<feature type="domain" description="CMP/dCMP-type deaminase" evidence="18">
    <location>
        <begin position="20"/>
        <end position="142"/>
    </location>
</feature>
<dbReference type="PANTHER" id="PTHR38011:SF7">
    <property type="entry name" value="2,5-DIAMINO-6-RIBOSYLAMINO-4(3H)-PYRIMIDINONE 5'-PHOSPHATE REDUCTASE"/>
    <property type="match status" value="1"/>
</dbReference>
<keyword evidence="10 13" id="KW-0521">NADP</keyword>
<feature type="binding site" evidence="15">
    <location>
        <position position="223"/>
    </location>
    <ligand>
        <name>substrate</name>
    </ligand>
</feature>
<dbReference type="AlphaFoldDB" id="A0A450UW59"/>
<evidence type="ECO:0000256" key="4">
    <source>
        <dbReference type="ARBA" id="ARBA00005259"/>
    </source>
</evidence>
<evidence type="ECO:0000256" key="15">
    <source>
        <dbReference type="PIRSR" id="PIRSR006769-2"/>
    </source>
</evidence>
<dbReference type="NCBIfam" id="TIGR00326">
    <property type="entry name" value="eubact_ribD"/>
    <property type="match status" value="1"/>
</dbReference>
<accession>A0A450UW59</accession>
<dbReference type="EC" id="1.1.1.193" evidence="13"/>
<evidence type="ECO:0000256" key="3">
    <source>
        <dbReference type="ARBA" id="ARBA00004910"/>
    </source>
</evidence>
<dbReference type="PANTHER" id="PTHR38011">
    <property type="entry name" value="DIHYDROFOLATE REDUCTASE FAMILY PROTEIN (AFU_ORTHOLOGUE AFUA_8G06820)"/>
    <property type="match status" value="1"/>
</dbReference>
<dbReference type="EC" id="3.5.4.26" evidence="13"/>
<name>A0A450UW59_9GAMM</name>
<gene>
    <name evidence="19" type="ORF">BECKLFY1418B_GA0070995_10899</name>
</gene>
<keyword evidence="7 13" id="KW-0479">Metal-binding</keyword>
<evidence type="ECO:0000313" key="19">
    <source>
        <dbReference type="EMBL" id="VFJ96757.1"/>
    </source>
</evidence>
<dbReference type="GO" id="GO:0050661">
    <property type="term" value="F:NADP binding"/>
    <property type="evidence" value="ECO:0007669"/>
    <property type="project" value="InterPro"/>
</dbReference>
<dbReference type="EMBL" id="CAADFF010000089">
    <property type="protein sequence ID" value="VFJ96757.1"/>
    <property type="molecule type" value="Genomic_DNA"/>
</dbReference>
<evidence type="ECO:0000256" key="6">
    <source>
        <dbReference type="ARBA" id="ARBA00022619"/>
    </source>
</evidence>
<dbReference type="Pfam" id="PF00383">
    <property type="entry name" value="dCMP_cyt_deam_1"/>
    <property type="match status" value="1"/>
</dbReference>
<evidence type="ECO:0000256" key="9">
    <source>
        <dbReference type="ARBA" id="ARBA00022833"/>
    </source>
</evidence>
<dbReference type="Gene3D" id="3.40.430.10">
    <property type="entry name" value="Dihydrofolate Reductase, subunit A"/>
    <property type="match status" value="1"/>
</dbReference>
<evidence type="ECO:0000256" key="8">
    <source>
        <dbReference type="ARBA" id="ARBA00022801"/>
    </source>
</evidence>
<evidence type="ECO:0000256" key="2">
    <source>
        <dbReference type="ARBA" id="ARBA00004882"/>
    </source>
</evidence>
<keyword evidence="12" id="KW-0511">Multifunctional enzyme</keyword>
<dbReference type="PROSITE" id="PS51747">
    <property type="entry name" value="CYT_DCMP_DEAMINASES_2"/>
    <property type="match status" value="1"/>
</dbReference>
<comment type="function">
    <text evidence="1 13">Converts 2,5-diamino-6-(ribosylamino)-4(3h)-pyrimidinone 5'-phosphate into 5-amino-6-(ribosylamino)-2,4(1h,3h)-pyrimidinedione 5'-phosphate.</text>
</comment>
<feature type="region of interest" description="Disordered" evidence="17">
    <location>
        <begin position="1"/>
        <end position="20"/>
    </location>
</feature>
<feature type="binding site" evidence="15">
    <location>
        <position position="321"/>
    </location>
    <ligand>
        <name>substrate</name>
    </ligand>
</feature>
<keyword evidence="6 13" id="KW-0686">Riboflavin biosynthesis</keyword>
<dbReference type="Gene3D" id="3.40.140.10">
    <property type="entry name" value="Cytidine Deaminase, domain 2"/>
    <property type="match status" value="1"/>
</dbReference>
<dbReference type="PIRSF" id="PIRSF006769">
    <property type="entry name" value="RibD"/>
    <property type="match status" value="1"/>
</dbReference>
<evidence type="ECO:0000256" key="11">
    <source>
        <dbReference type="ARBA" id="ARBA00023002"/>
    </source>
</evidence>
<feature type="binding site" evidence="15">
    <location>
        <begin position="323"/>
        <end position="329"/>
    </location>
    <ligand>
        <name>NADP(+)</name>
        <dbReference type="ChEBI" id="CHEBI:58349"/>
    </ligand>
</feature>
<feature type="binding site" evidence="15">
    <location>
        <position position="173"/>
    </location>
    <ligand>
        <name>NADP(+)</name>
        <dbReference type="ChEBI" id="CHEBI:58349"/>
    </ligand>
</feature>
<keyword evidence="11 13" id="KW-0560">Oxidoreductase</keyword>
<dbReference type="PROSITE" id="PS00903">
    <property type="entry name" value="CYT_DCMP_DEAMINASES_1"/>
    <property type="match status" value="1"/>
</dbReference>
<comment type="cofactor">
    <cofactor evidence="13 16">
        <name>Zn(2+)</name>
        <dbReference type="ChEBI" id="CHEBI:29105"/>
    </cofactor>
    <text evidence="13 16">Binds 1 zinc ion.</text>
</comment>
<feature type="active site" description="Proton donor" evidence="14">
    <location>
        <position position="71"/>
    </location>
</feature>
<evidence type="ECO:0000256" key="12">
    <source>
        <dbReference type="ARBA" id="ARBA00023268"/>
    </source>
</evidence>
<protein>
    <recommendedName>
        <fullName evidence="13">Riboflavin biosynthesis protein RibD</fullName>
    </recommendedName>
    <domain>
        <recommendedName>
            <fullName evidence="13">Diaminohydroxyphosphoribosylaminopyrimidine deaminase</fullName>
            <shortName evidence="13">DRAP deaminase</shortName>
            <ecNumber evidence="13">3.5.4.26</ecNumber>
        </recommendedName>
        <alternativeName>
            <fullName evidence="13">Riboflavin-specific deaminase</fullName>
        </alternativeName>
    </domain>
    <domain>
        <recommendedName>
            <fullName evidence="13">5-amino-6-(5-phosphoribosylamino)uracil reductase</fullName>
            <ecNumber evidence="13">1.1.1.193</ecNumber>
        </recommendedName>
        <alternativeName>
            <fullName evidence="13">HTP reductase</fullName>
        </alternativeName>
    </domain>
</protein>
<dbReference type="CDD" id="cd01284">
    <property type="entry name" value="Riboflavin_deaminase-reductase"/>
    <property type="match status" value="1"/>
</dbReference>
<organism evidence="19">
    <name type="scientific">Candidatus Kentrum sp. LFY</name>
    <dbReference type="NCBI Taxonomy" id="2126342"/>
    <lineage>
        <taxon>Bacteria</taxon>
        <taxon>Pseudomonadati</taxon>
        <taxon>Pseudomonadota</taxon>
        <taxon>Gammaproteobacteria</taxon>
        <taxon>Candidatus Kentrum</taxon>
    </lineage>
</organism>
<dbReference type="UniPathway" id="UPA00275">
    <property type="reaction ID" value="UER00401"/>
</dbReference>
<proteinExistence type="inferred from homology"/>
<dbReference type="FunFam" id="3.40.140.10:FF:000025">
    <property type="entry name" value="Riboflavin biosynthesis protein RibD"/>
    <property type="match status" value="1"/>
</dbReference>
<dbReference type="InterPro" id="IPR016192">
    <property type="entry name" value="APOBEC/CMP_deaminase_Zn-bd"/>
</dbReference>
<dbReference type="GO" id="GO:0008703">
    <property type="term" value="F:5-amino-6-(5-phosphoribosylamino)uracil reductase activity"/>
    <property type="evidence" value="ECO:0007669"/>
    <property type="project" value="UniProtKB-EC"/>
</dbReference>
<dbReference type="GO" id="GO:0008270">
    <property type="term" value="F:zinc ion binding"/>
    <property type="evidence" value="ECO:0007669"/>
    <property type="project" value="InterPro"/>
</dbReference>
<dbReference type="SUPFAM" id="SSF53597">
    <property type="entry name" value="Dihydrofolate reductase-like"/>
    <property type="match status" value="1"/>
</dbReference>
<dbReference type="Pfam" id="PF01872">
    <property type="entry name" value="RibD_C"/>
    <property type="match status" value="1"/>
</dbReference>
<comment type="similarity">
    <text evidence="5 13">In the C-terminal section; belongs to the HTP reductase family.</text>
</comment>
<dbReference type="InterPro" id="IPR016193">
    <property type="entry name" value="Cytidine_deaminase-like"/>
</dbReference>
<evidence type="ECO:0000256" key="7">
    <source>
        <dbReference type="ARBA" id="ARBA00022723"/>
    </source>
</evidence>
<comment type="similarity">
    <text evidence="4 13">In the N-terminal section; belongs to the cytidine and deoxycytidylate deaminase family.</text>
</comment>
<dbReference type="InterPro" id="IPR050765">
    <property type="entry name" value="Riboflavin_Biosynth_HTPR"/>
</dbReference>
<dbReference type="InterPro" id="IPR011549">
    <property type="entry name" value="RibD_C"/>
</dbReference>